<dbReference type="InterPro" id="IPR001507">
    <property type="entry name" value="ZP_dom"/>
</dbReference>
<comment type="caution">
    <text evidence="1">Lacks conserved residue(s) required for the propagation of feature annotation.</text>
</comment>
<dbReference type="Pfam" id="PF21164">
    <property type="entry name" value="Dumpy_DPY"/>
    <property type="match status" value="5"/>
</dbReference>
<feature type="transmembrane region" description="Helical" evidence="3">
    <location>
        <begin position="2264"/>
        <end position="2292"/>
    </location>
</feature>
<feature type="domain" description="EGF-like" evidence="4">
    <location>
        <begin position="269"/>
        <end position="306"/>
    </location>
</feature>
<dbReference type="PROSITE" id="PS50026">
    <property type="entry name" value="EGF_3"/>
    <property type="match status" value="6"/>
</dbReference>
<evidence type="ECO:0000313" key="6">
    <source>
        <dbReference type="EnsemblMetazoa" id="XP_019766675.1"/>
    </source>
</evidence>
<keyword evidence="7" id="KW-1185">Reference proteome</keyword>
<dbReference type="SMART" id="SM00274">
    <property type="entry name" value="FOLN"/>
    <property type="match status" value="6"/>
</dbReference>
<dbReference type="InterPro" id="IPR000742">
    <property type="entry name" value="EGF"/>
</dbReference>
<accession>A0AAR5Q0A0</accession>
<dbReference type="SMART" id="SM00286">
    <property type="entry name" value="PTI"/>
    <property type="match status" value="11"/>
</dbReference>
<dbReference type="SUPFAM" id="SSF90148">
    <property type="entry name" value="DPY module"/>
    <property type="match status" value="3"/>
</dbReference>
<evidence type="ECO:0000259" key="4">
    <source>
        <dbReference type="PROSITE" id="PS50026"/>
    </source>
</evidence>
<evidence type="ECO:0000256" key="3">
    <source>
        <dbReference type="SAM" id="Phobius"/>
    </source>
</evidence>
<keyword evidence="3" id="KW-1133">Transmembrane helix</keyword>
<feature type="domain" description="EGF-like" evidence="4">
    <location>
        <begin position="985"/>
        <end position="1024"/>
    </location>
</feature>
<dbReference type="PANTHER" id="PTHR22963">
    <property type="entry name" value="ENDOGLIN-RELATED"/>
    <property type="match status" value="1"/>
</dbReference>
<evidence type="ECO:0000259" key="5">
    <source>
        <dbReference type="PROSITE" id="PS51034"/>
    </source>
</evidence>
<reference evidence="7" key="1">
    <citation type="journal article" date="2013" name="Genome Biol.">
        <title>Draft genome of the mountain pine beetle, Dendroctonus ponderosae Hopkins, a major forest pest.</title>
        <authorList>
            <person name="Keeling C.I."/>
            <person name="Yuen M.M."/>
            <person name="Liao N.Y."/>
            <person name="Docking T.R."/>
            <person name="Chan S.K."/>
            <person name="Taylor G.A."/>
            <person name="Palmquist D.L."/>
            <person name="Jackman S.D."/>
            <person name="Nguyen A."/>
            <person name="Li M."/>
            <person name="Henderson H."/>
            <person name="Janes J.K."/>
            <person name="Zhao Y."/>
            <person name="Pandoh P."/>
            <person name="Moore R."/>
            <person name="Sperling F.A."/>
            <person name="Huber D.P."/>
            <person name="Birol I."/>
            <person name="Jones S.J."/>
            <person name="Bohlmann J."/>
        </authorList>
    </citation>
    <scope>NUCLEOTIDE SEQUENCE</scope>
</reference>
<evidence type="ECO:0000256" key="2">
    <source>
        <dbReference type="SAM" id="MobiDB-lite"/>
    </source>
</evidence>
<feature type="domain" description="EGF-like" evidence="4">
    <location>
        <begin position="117"/>
        <end position="152"/>
    </location>
</feature>
<keyword evidence="3" id="KW-0812">Transmembrane</keyword>
<dbReference type="InterPro" id="IPR048407">
    <property type="entry name" value="Dumpy_DPY"/>
</dbReference>
<protein>
    <submittedName>
        <fullName evidence="6">Uncharacterized protein</fullName>
    </submittedName>
</protein>
<dbReference type="PANTHER" id="PTHR22963:SF39">
    <property type="entry name" value="DUMPY"/>
    <property type="match status" value="1"/>
</dbReference>
<dbReference type="PROSITE" id="PS01186">
    <property type="entry name" value="EGF_2"/>
    <property type="match status" value="9"/>
</dbReference>
<organism evidence="6 7">
    <name type="scientific">Dendroctonus ponderosae</name>
    <name type="common">Mountain pine beetle</name>
    <dbReference type="NCBI Taxonomy" id="77166"/>
    <lineage>
        <taxon>Eukaryota</taxon>
        <taxon>Metazoa</taxon>
        <taxon>Ecdysozoa</taxon>
        <taxon>Arthropoda</taxon>
        <taxon>Hexapoda</taxon>
        <taxon>Insecta</taxon>
        <taxon>Pterygota</taxon>
        <taxon>Neoptera</taxon>
        <taxon>Endopterygota</taxon>
        <taxon>Coleoptera</taxon>
        <taxon>Polyphaga</taxon>
        <taxon>Cucujiformia</taxon>
        <taxon>Curculionidae</taxon>
        <taxon>Scolytinae</taxon>
        <taxon>Dendroctonus</taxon>
    </lineage>
</organism>
<proteinExistence type="predicted"/>
<reference evidence="6" key="2">
    <citation type="submission" date="2024-08" db="UniProtKB">
        <authorList>
            <consortium name="EnsemblMetazoa"/>
        </authorList>
    </citation>
    <scope>IDENTIFICATION</scope>
</reference>
<keyword evidence="1" id="KW-0245">EGF-like domain</keyword>
<feature type="domain" description="EGF-like" evidence="4">
    <location>
        <begin position="1368"/>
        <end position="1407"/>
    </location>
</feature>
<feature type="disulfide bond" evidence="1">
    <location>
        <begin position="76"/>
        <end position="86"/>
    </location>
</feature>
<feature type="domain" description="ZP" evidence="5">
    <location>
        <begin position="1959"/>
        <end position="2202"/>
    </location>
</feature>
<feature type="domain" description="EGF-like" evidence="4">
    <location>
        <begin position="1109"/>
        <end position="1148"/>
    </location>
</feature>
<dbReference type="SMART" id="SM00241">
    <property type="entry name" value="ZP"/>
    <property type="match status" value="1"/>
</dbReference>
<feature type="domain" description="EGF-like" evidence="4">
    <location>
        <begin position="73"/>
        <end position="110"/>
    </location>
</feature>
<evidence type="ECO:0000313" key="7">
    <source>
        <dbReference type="Proteomes" id="UP000019118"/>
    </source>
</evidence>
<keyword evidence="3" id="KW-0472">Membrane</keyword>
<dbReference type="EnsemblMetazoa" id="XM_019911116.1">
    <property type="protein sequence ID" value="XP_019766675.1"/>
    <property type="gene ID" value="LOC109542064"/>
</dbReference>
<feature type="disulfide bond" evidence="1">
    <location>
        <begin position="272"/>
        <end position="282"/>
    </location>
</feature>
<evidence type="ECO:0000256" key="1">
    <source>
        <dbReference type="PROSITE-ProRule" id="PRU00076"/>
    </source>
</evidence>
<feature type="region of interest" description="Disordered" evidence="2">
    <location>
        <begin position="2300"/>
        <end position="2329"/>
    </location>
</feature>
<dbReference type="Proteomes" id="UP000019118">
    <property type="component" value="Unassembled WGS sequence"/>
</dbReference>
<dbReference type="InterPro" id="IPR003645">
    <property type="entry name" value="Fol_N"/>
</dbReference>
<sequence>MNFRTSTAPVLPSKDPCYPSPCGPNAYCRSENDYAICECVAEYHGNPYEGCRPECLSNSECAPNTACISNKCRDPCPGTCGVNAVCTVTNHMPICSCQQGYSGDAFRYCSLIVAEPPRDPCNPSPCGINTVCRNSKDSAICECVPGFFGNANLGGCRPECTISSDCPRNQACVNTRCVDPCPGVCGFNADCHVINHSPVCSCVSPLVGDPFTLCSEPVVAPEPDPCSPSPCQANGQCRVVNGAAACTYPECVINPDCPSDKACYFLKCQDPCAGACGLNAICQVVNHQSVCTCPPGFTGTPEVQCRYVPPEQPRPAPECTEDSQCSNDKACVNSRCQNPCSTVSCGENSECRAQLHRAVCTCRDGFAANAQHACVEIGCRSDSDCAPIYACINRECVDPCSFTSCGLNALCIADGNHKARCYCPEAFRGNPLVQCNRPECTRDEECAYNLACRNERCQDPCNCGRNAVCNVFAHRAQCSCPPGYVGNPLEACAVQVYAEEPQCKIDSDCPSKLACFGGLCKNPCIETKPCGKNAECIVVDSLPLRTMSCMCLPGYIGDADVDCKRAPTLDEPGCRSQQDCPQSDSCINRQCVNACVVGNPCAPTAECSANHHKATCTCPTPLIGDPFIRCYQQPAQPQPECTHDGECSSDKSCINQHCQDACGLSNPCGANAECQTKQHRPTCVCAVGWIGNPQIACYKPECKVDDDCPYNKACTNENCLNPCSSVSCGRSAECVAQNHRAQCQCPAGTQGDPLLACITGQCQYNEDCADHEACDRLNRICRPVCDAETCAATAQCLGQNHQPKCLCPVGTVGNPFLDCKPPAKPACTTDADCPSQLGCINQLCVNPCHQGNLCSIEQECRVVDTVPLRTIMCACPSDQIVDSSGHCRAIVREQPQCLQDSDCADSDRCFSGNCVDACRLDSCGVNAICRAANHLTQCVCPPEYTGNARVECTNVPRHPSVVPHPECALDDDCPLDKACRQSICVNPCRSDKPCGNNAFCSVNRHQAVCRCPEGYIGRPEVECLAPPTAPAIGCTTNSDCPLSEFCLNKLCISPCNCGPNADCRVTNHYATCFCQAGYSGNPQTGCFKLGCQSDSECADDQQCYNAQCVNPCILNDPCATNAECFGRSHKANCRCSSGYSGDPFMRCERLECYSNQDCPSNRACIENRCIDPCSSIANARCAQNAECFAQNHAAACVCPDHLPEGNPMAYCYARTVADQPLCVYDSDCPSKLACIREQCVNPCTSISPCHPTASCSVIDTTPVRTMACTCREGWVPNDNGECHAILLPMPPGCSKDDECSPNESCINRVCRNPCDCGVDAICDVRNHKPICSCKEGFEGNPNIFCRTIGCRIDSECDSGTACINGQCVSPCLVKNPCGANAECFVNRNAAECRCRSGYRGNPFERCLVIGCAANSDCPDDRQCVNAQCINPCLYDNPCSSRAECLVQNHMALCKCPPGLLGNPYVDCRAQPQPECREDGDCPAQLACLNSKCQNPCSAIEPCHNPARCQVVNSLPVRTMNCVCPPGYISSGSGTCKPATAITKAACVSDGECPSDRACFNGICRNPCDCGPNAECRIKDHKPICACQPGYEGNPEIGCRTVGCRSDDECSGQHSCINRQCVPVCLPDLDPCGANATCYGNRHRAICDCLPGRVGNPRVACVLVGCRSDSECPSGTACINNECKDACVEVDPCDKPATCKTFNHISECICPPGTVSDGEMGCLTPEVACTYDHDCQSGLACIGNVCQDTCLTTQPCGTNADCKVVDTEPVRTMVCECLPGYHGNAAVKCEKGKPVAGVDCNRNKGYVTNAVGECVCPPHTAPNNNDDCVPCSADKGLRIDERGRCVCALERGFIIDERGNCACHLEYGYRLDARGNCVREKVSDCETNDDCPDHKYCNLETKTCDNPCATKRCGVYALCNATNHQAICQCVSGYSGNPDKYCNGSIAFRTDFPKPEMLVSCLSDGVQVKIDVNEQEGFNGVLYVKGHSKDEQCRRVLTLPASSHIRTELFKVQFGNCGLIHVNGKASFVLVIQKHPKLVTYKAQAYHIQCVYQTGEQNVTLGFNVSMLTTAGTIANTGPPPTCLMKIVTPTGQEINSAEIGDSLILQVDVQPGSIYGGFARSCVAKTMEDAVENEYLVTDENGCATDPSIFGDWEYNADTQSLLATFHAFKFPSSDNIRFQCNIRVCFGKCQPVNCRGSDAFGRRKRAVLDNEDEDPNNLLSGQLREEITIQSNAILTLERREERYADSSLSPDAQRSEDICVSMIGFIIALVITALLALVAVAVAVSCWLMAYRRRPKSTGPLPHPPEFPNPLFTTPEPMAEPSPDYLT</sequence>
<name>A0AAR5Q0A0_DENPD</name>
<dbReference type="PROSITE" id="PS51034">
    <property type="entry name" value="ZP_2"/>
    <property type="match status" value="1"/>
</dbReference>
<dbReference type="SMART" id="SM00181">
    <property type="entry name" value="EGF"/>
    <property type="match status" value="29"/>
</dbReference>
<keyword evidence="1" id="KW-1015">Disulfide bond</keyword>